<accession>A0ABN0WH26</accession>
<evidence type="ECO:0000313" key="3">
    <source>
        <dbReference type="Proteomes" id="UP001501822"/>
    </source>
</evidence>
<sequence>MTPPGWYFSIIAAPVAAVVPRTVGMNSWPTFSAVLIRRTSDVTGSGVGVGAALGVVRPPAAVRRADPSSEPAADPPHPAADATAAITATAETSRGPPIRLIAVLP</sequence>
<evidence type="ECO:0008006" key="4">
    <source>
        <dbReference type="Google" id="ProtNLM"/>
    </source>
</evidence>
<protein>
    <recommendedName>
        <fullName evidence="4">Secreted protein</fullName>
    </recommendedName>
</protein>
<comment type="caution">
    <text evidence="2">The sequence shown here is derived from an EMBL/GenBank/DDBJ whole genome shotgun (WGS) entry which is preliminary data.</text>
</comment>
<feature type="region of interest" description="Disordered" evidence="1">
    <location>
        <begin position="60"/>
        <end position="92"/>
    </location>
</feature>
<feature type="compositionally biased region" description="Low complexity" evidence="1">
    <location>
        <begin position="60"/>
        <end position="72"/>
    </location>
</feature>
<name>A0ABN0WH26_9ACTN</name>
<keyword evidence="3" id="KW-1185">Reference proteome</keyword>
<dbReference type="Proteomes" id="UP001501822">
    <property type="component" value="Unassembled WGS sequence"/>
</dbReference>
<organism evidence="2 3">
    <name type="scientific">Actinoallomurus spadix</name>
    <dbReference type="NCBI Taxonomy" id="79912"/>
    <lineage>
        <taxon>Bacteria</taxon>
        <taxon>Bacillati</taxon>
        <taxon>Actinomycetota</taxon>
        <taxon>Actinomycetes</taxon>
        <taxon>Streptosporangiales</taxon>
        <taxon>Thermomonosporaceae</taxon>
        <taxon>Actinoallomurus</taxon>
    </lineage>
</organism>
<reference evidence="2 3" key="1">
    <citation type="journal article" date="2019" name="Int. J. Syst. Evol. Microbiol.">
        <title>The Global Catalogue of Microorganisms (GCM) 10K type strain sequencing project: providing services to taxonomists for standard genome sequencing and annotation.</title>
        <authorList>
            <consortium name="The Broad Institute Genomics Platform"/>
            <consortium name="The Broad Institute Genome Sequencing Center for Infectious Disease"/>
            <person name="Wu L."/>
            <person name="Ma J."/>
        </authorList>
    </citation>
    <scope>NUCLEOTIDE SEQUENCE [LARGE SCALE GENOMIC DNA]</scope>
    <source>
        <strain evidence="2 3">JCM 3146</strain>
    </source>
</reference>
<feature type="compositionally biased region" description="Low complexity" evidence="1">
    <location>
        <begin position="79"/>
        <end position="92"/>
    </location>
</feature>
<gene>
    <name evidence="2" type="ORF">GCM10010151_28990</name>
</gene>
<evidence type="ECO:0000256" key="1">
    <source>
        <dbReference type="SAM" id="MobiDB-lite"/>
    </source>
</evidence>
<dbReference type="EMBL" id="BAAABM010000017">
    <property type="protein sequence ID" value="GAA0337492.1"/>
    <property type="molecule type" value="Genomic_DNA"/>
</dbReference>
<proteinExistence type="predicted"/>
<evidence type="ECO:0000313" key="2">
    <source>
        <dbReference type="EMBL" id="GAA0337492.1"/>
    </source>
</evidence>